<proteinExistence type="predicted"/>
<dbReference type="EMBL" id="ODYU01002174">
    <property type="protein sequence ID" value="SOQ39334.1"/>
    <property type="molecule type" value="Genomic_DNA"/>
</dbReference>
<evidence type="ECO:0000313" key="1">
    <source>
        <dbReference type="EMBL" id="SOQ39334.1"/>
    </source>
</evidence>
<name>A0A2H1VGI4_SPOFR</name>
<gene>
    <name evidence="1" type="ORF">SFRICE_025648</name>
</gene>
<dbReference type="AlphaFoldDB" id="A0A2H1VGI4"/>
<reference evidence="1" key="1">
    <citation type="submission" date="2016-07" db="EMBL/GenBank/DDBJ databases">
        <authorList>
            <person name="Bretaudeau A."/>
        </authorList>
    </citation>
    <scope>NUCLEOTIDE SEQUENCE</scope>
    <source>
        <strain evidence="1">Rice</strain>
        <tissue evidence="1">Whole body</tissue>
    </source>
</reference>
<accession>A0A2H1VGI4</accession>
<organism evidence="1">
    <name type="scientific">Spodoptera frugiperda</name>
    <name type="common">Fall armyworm</name>
    <dbReference type="NCBI Taxonomy" id="7108"/>
    <lineage>
        <taxon>Eukaryota</taxon>
        <taxon>Metazoa</taxon>
        <taxon>Ecdysozoa</taxon>
        <taxon>Arthropoda</taxon>
        <taxon>Hexapoda</taxon>
        <taxon>Insecta</taxon>
        <taxon>Pterygota</taxon>
        <taxon>Neoptera</taxon>
        <taxon>Endopterygota</taxon>
        <taxon>Lepidoptera</taxon>
        <taxon>Glossata</taxon>
        <taxon>Ditrysia</taxon>
        <taxon>Noctuoidea</taxon>
        <taxon>Noctuidae</taxon>
        <taxon>Amphipyrinae</taxon>
        <taxon>Spodoptera</taxon>
    </lineage>
</organism>
<sequence length="93" mass="10201">MQCKRCFTSVFCEAVVEMCVAGCLGVRKLRIVGELGGIRKIVIGPPVTSLTKRKRCFTSVFCSAVVSLRSSRPSSAEAWLSHTQLCLCIMFVL</sequence>
<protein>
    <submittedName>
        <fullName evidence="1">SFRICE_025648</fullName>
    </submittedName>
</protein>